<feature type="transmembrane region" description="Helical" evidence="2">
    <location>
        <begin position="763"/>
        <end position="787"/>
    </location>
</feature>
<dbReference type="GO" id="GO:0016747">
    <property type="term" value="F:acyltransferase activity, transferring groups other than amino-acyl groups"/>
    <property type="evidence" value="ECO:0007669"/>
    <property type="project" value="InterPro"/>
</dbReference>
<gene>
    <name evidence="5" type="primary">Nrf6_11</name>
    <name evidence="5" type="ORF">G6Z76_0000710</name>
</gene>
<evidence type="ECO:0000313" key="5">
    <source>
        <dbReference type="EMBL" id="KAG5347775.1"/>
    </source>
</evidence>
<protein>
    <submittedName>
        <fullName evidence="5">NRF6 protein</fullName>
    </submittedName>
</protein>
<feature type="transmembrane region" description="Helical" evidence="2">
    <location>
        <begin position="482"/>
        <end position="513"/>
    </location>
</feature>
<evidence type="ECO:0000256" key="2">
    <source>
        <dbReference type="SAM" id="Phobius"/>
    </source>
</evidence>
<feature type="transmembrane region" description="Helical" evidence="2">
    <location>
        <begin position="313"/>
        <end position="331"/>
    </location>
</feature>
<keyword evidence="2" id="KW-1133">Transmembrane helix</keyword>
<dbReference type="Pfam" id="PF01757">
    <property type="entry name" value="Acyl_transf_3"/>
    <property type="match status" value="1"/>
</dbReference>
<feature type="signal peptide" evidence="3">
    <location>
        <begin position="1"/>
        <end position="24"/>
    </location>
</feature>
<dbReference type="AlphaFoldDB" id="A0A836FIF0"/>
<feature type="region of interest" description="Disordered" evidence="1">
    <location>
        <begin position="872"/>
        <end position="892"/>
    </location>
</feature>
<feature type="transmembrane region" description="Helical" evidence="2">
    <location>
        <begin position="351"/>
        <end position="376"/>
    </location>
</feature>
<dbReference type="EMBL" id="JAANIC010000508">
    <property type="protein sequence ID" value="KAG5347775.1"/>
    <property type="molecule type" value="Genomic_DNA"/>
</dbReference>
<proteinExistence type="predicted"/>
<dbReference type="InterPro" id="IPR052728">
    <property type="entry name" value="O2_lipid_transport_reg"/>
</dbReference>
<feature type="transmembrane region" description="Helical" evidence="2">
    <location>
        <begin position="445"/>
        <end position="470"/>
    </location>
</feature>
<dbReference type="InterPro" id="IPR002656">
    <property type="entry name" value="Acyl_transf_3_dom"/>
</dbReference>
<accession>A0A836FIF0</accession>
<reference evidence="5" key="1">
    <citation type="submission" date="2020-03" db="EMBL/GenBank/DDBJ databases">
        <title>Relaxed selection underlies rapid genomic changes in the transitions from sociality to social parasitism in ants.</title>
        <authorList>
            <person name="Bi X."/>
        </authorList>
    </citation>
    <scope>NUCLEOTIDE SEQUENCE</scope>
    <source>
        <strain evidence="5">BGI-DK2014a</strain>
        <tissue evidence="5">Whole body</tissue>
    </source>
</reference>
<feature type="domain" description="Nose resistant-to-fluoxetine protein N-terminal" evidence="4">
    <location>
        <begin position="48"/>
        <end position="192"/>
    </location>
</feature>
<feature type="non-terminal residue" evidence="5">
    <location>
        <position position="990"/>
    </location>
</feature>
<comment type="caution">
    <text evidence="5">The sequence shown here is derived from an EMBL/GenBank/DDBJ whole genome shotgun (WGS) entry which is preliminary data.</text>
</comment>
<feature type="chain" id="PRO_5033004015" evidence="3">
    <location>
        <begin position="25"/>
        <end position="990"/>
    </location>
</feature>
<evidence type="ECO:0000256" key="1">
    <source>
        <dbReference type="SAM" id="MobiDB-lite"/>
    </source>
</evidence>
<dbReference type="Proteomes" id="UP000669903">
    <property type="component" value="Unassembled WGS sequence"/>
</dbReference>
<organism evidence="5 6">
    <name type="scientific">Acromyrmex charruanus</name>
    <dbReference type="NCBI Taxonomy" id="2715315"/>
    <lineage>
        <taxon>Eukaryota</taxon>
        <taxon>Metazoa</taxon>
        <taxon>Ecdysozoa</taxon>
        <taxon>Arthropoda</taxon>
        <taxon>Hexapoda</taxon>
        <taxon>Insecta</taxon>
        <taxon>Pterygota</taxon>
        <taxon>Neoptera</taxon>
        <taxon>Endopterygota</taxon>
        <taxon>Hymenoptera</taxon>
        <taxon>Apocrita</taxon>
        <taxon>Aculeata</taxon>
        <taxon>Formicoidea</taxon>
        <taxon>Formicidae</taxon>
        <taxon>Myrmicinae</taxon>
        <taxon>Acromyrmex</taxon>
    </lineage>
</organism>
<dbReference type="InterPro" id="IPR006621">
    <property type="entry name" value="Nose-resist-to-fluoxetine_N"/>
</dbReference>
<keyword evidence="6" id="KW-1185">Reference proteome</keyword>
<keyword evidence="2" id="KW-0472">Membrane</keyword>
<sequence length="990" mass="113787">MKQRQLVFILCVLTNLTTLFCVSAYTHEITRVQTLPAYIIASKNDLSSTKCGKELQNFRNAVDQRIPWSLKMLDSSGGFESGFLYGNTYWLGSRSQCLDTMNTAPLQIAEQKISNITLYRDPHKEFPPFEVNYFVAHLRHNSTLKYYVNVFNEDVISLGLCLPASCTINELILILERVFHNKITLIDDLYSVDFQLIQVKNLKDNNEWLSSNALFLVGIALAFTFFMITIGTLYDIFVHQKHMKENATNNGKIQNCDSDVKYVSKDINTKINLFSHQENIIGGILICFSVYTNTKEIFCTKLDTGAISALHGVRFLGMCCIIMSHTIVYAMDFIDNKIWVWRRQFYHLNNYIVGIRIVSIDFYFLLSGCLVTYIYLISKMNKRLIESTYREKLIELFVHIIKRFIRLTPAYMMVLGIFQLSSVWFDKTSQFYVSEKSHETCAKYWWRNLLYINNFFGLDAMCMSWSWYIANDMQLYVIAMTLLILSTAYFYTAVTILGALLIGSIILCGYTSYVYEIVPFQTFNERSKEFRDVFYFLPWFRISPYIIGIITGYVLTKTKKNLILKKKIVISCWCLASACYVFVFSLYERHMSVLATAIYIALYKIFWAIPIALIIIISFINHGDIITRSLSFKIWVPFSRLTYCAYLLHPVIIRSIYLSRETTVHFEFLFIEKVLYIFMRALDTIMNSTCAYCTLEPPPDILHIPPPPFPAILQQSSDFYPSSDILPFPPHLNDSPCKHFCDRRSEGVQYIEMPQQGTVFDDTWLLILISSCVGVIFIGIVLATLLLKCKFNRNGKGGVISMPNANSSMQTKNGRLQNEAVLYPCAADTMQDSRVMWATLTPRGTTRHYLEEHTYETIGGGQFHKRACTTTPTEHTYADPPAISPVQNRPKDDKAFDNTAFVDYEEPLSIKTEYYQLNDVLEPNESGILTIQRGTLRPRVSSPTRIEHPNLPPLNLHPHKRASRKGSGAQHTSDTLLRSSITSSTYIPTI</sequence>
<evidence type="ECO:0000313" key="6">
    <source>
        <dbReference type="Proteomes" id="UP000669903"/>
    </source>
</evidence>
<dbReference type="PANTHER" id="PTHR11161:SF72">
    <property type="entry name" value="FI21449P1"/>
    <property type="match status" value="1"/>
</dbReference>
<dbReference type="SMART" id="SM00703">
    <property type="entry name" value="NRF"/>
    <property type="match status" value="1"/>
</dbReference>
<dbReference type="Pfam" id="PF20146">
    <property type="entry name" value="NRF"/>
    <property type="match status" value="1"/>
</dbReference>
<feature type="region of interest" description="Disordered" evidence="1">
    <location>
        <begin position="939"/>
        <end position="977"/>
    </location>
</feature>
<dbReference type="PANTHER" id="PTHR11161">
    <property type="entry name" value="O-ACYLTRANSFERASE"/>
    <property type="match status" value="1"/>
</dbReference>
<feature type="transmembrane region" description="Helical" evidence="2">
    <location>
        <begin position="593"/>
        <end position="620"/>
    </location>
</feature>
<feature type="non-terminal residue" evidence="5">
    <location>
        <position position="1"/>
    </location>
</feature>
<keyword evidence="3" id="KW-0732">Signal</keyword>
<feature type="transmembrane region" description="Helical" evidence="2">
    <location>
        <begin position="533"/>
        <end position="556"/>
    </location>
</feature>
<keyword evidence="2" id="KW-0812">Transmembrane</keyword>
<name>A0A836FIF0_9HYME</name>
<evidence type="ECO:0000259" key="4">
    <source>
        <dbReference type="SMART" id="SM00703"/>
    </source>
</evidence>
<feature type="transmembrane region" description="Helical" evidence="2">
    <location>
        <begin position="213"/>
        <end position="234"/>
    </location>
</feature>
<evidence type="ECO:0000256" key="3">
    <source>
        <dbReference type="SAM" id="SignalP"/>
    </source>
</evidence>
<feature type="transmembrane region" description="Helical" evidence="2">
    <location>
        <begin position="568"/>
        <end position="587"/>
    </location>
</feature>